<gene>
    <name evidence="1" type="ORF">PACLA_8A030037</name>
</gene>
<dbReference type="Proteomes" id="UP001152795">
    <property type="component" value="Unassembled WGS sequence"/>
</dbReference>
<accession>A0A6S7KKD9</accession>
<name>A0A6S7KKD9_PARCT</name>
<sequence>MTLTNCCIVKEKKHQVLYPWTVTKCCTVVTLREYHNSCLKLKLNISEEVPFELQLTSAYIGSSKISLDRADLDLDLAEAVGIFGPFIKYQVADLVLNDKDKQSGNDQDKQPCSSAFDVLMDTQRCLCRHKLPKKIEKQNKTKKDELYNDVIVLFEEENLAWLSSDVDSSGNALVQNLTDCLWYIDGHHQVLKKQGCSIPVIFSSFTGYNQPQASKHRNNRGNLHFIWKYCGDDSMEMIFQKSIAVVESIKPQLPTYHNRAMRICLFSRFGRISPHVKPAVLRHFYRDLTGDSSASTNLTEEEIDSRVCQVLDMEPEDPQTLIDLRSLNSSTERAKYVFWDHCSQYLCEVVGTAVDDRRHSEVVHLAQAISI</sequence>
<reference evidence="1" key="1">
    <citation type="submission" date="2020-04" db="EMBL/GenBank/DDBJ databases">
        <authorList>
            <person name="Alioto T."/>
            <person name="Alioto T."/>
            <person name="Gomez Garrido J."/>
        </authorList>
    </citation>
    <scope>NUCLEOTIDE SEQUENCE</scope>
    <source>
        <strain evidence="1">A484AB</strain>
    </source>
</reference>
<dbReference type="EMBL" id="CACRXK020015659">
    <property type="protein sequence ID" value="CAB4028703.1"/>
    <property type="molecule type" value="Genomic_DNA"/>
</dbReference>
<comment type="caution">
    <text evidence="1">The sequence shown here is derived from an EMBL/GenBank/DDBJ whole genome shotgun (WGS) entry which is preliminary data.</text>
</comment>
<dbReference type="OrthoDB" id="2334613at2759"/>
<keyword evidence="2" id="KW-1185">Reference proteome</keyword>
<proteinExistence type="predicted"/>
<evidence type="ECO:0000313" key="1">
    <source>
        <dbReference type="EMBL" id="CAB4028703.1"/>
    </source>
</evidence>
<dbReference type="AlphaFoldDB" id="A0A6S7KKD9"/>
<evidence type="ECO:0000313" key="2">
    <source>
        <dbReference type="Proteomes" id="UP001152795"/>
    </source>
</evidence>
<organism evidence="1 2">
    <name type="scientific">Paramuricea clavata</name>
    <name type="common">Red gorgonian</name>
    <name type="synonym">Violescent sea-whip</name>
    <dbReference type="NCBI Taxonomy" id="317549"/>
    <lineage>
        <taxon>Eukaryota</taxon>
        <taxon>Metazoa</taxon>
        <taxon>Cnidaria</taxon>
        <taxon>Anthozoa</taxon>
        <taxon>Octocorallia</taxon>
        <taxon>Malacalcyonacea</taxon>
        <taxon>Plexauridae</taxon>
        <taxon>Paramuricea</taxon>
    </lineage>
</organism>
<protein>
    <submittedName>
        <fullName evidence="1">Uncharacterized protein</fullName>
    </submittedName>
</protein>